<feature type="domain" description="L-asparaginase N-terminal" evidence="3">
    <location>
        <begin position="25"/>
        <end position="211"/>
    </location>
</feature>
<reference evidence="5 6" key="1">
    <citation type="submission" date="2023-03" db="EMBL/GenBank/DDBJ databases">
        <title>YIM 133296 draft genome.</title>
        <authorList>
            <person name="Xiong L."/>
        </authorList>
    </citation>
    <scope>NUCLEOTIDE SEQUENCE [LARGE SCALE GENOMIC DNA]</scope>
    <source>
        <strain evidence="5 6">YIM 133296</strain>
    </source>
</reference>
<dbReference type="InterPro" id="IPR040919">
    <property type="entry name" value="Asparaginase_C"/>
</dbReference>
<dbReference type="PRINTS" id="PR00139">
    <property type="entry name" value="ASNGLNASE"/>
</dbReference>
<dbReference type="PIRSF" id="PIRSF500176">
    <property type="entry name" value="L_ASNase"/>
    <property type="match status" value="1"/>
</dbReference>
<evidence type="ECO:0000313" key="6">
    <source>
        <dbReference type="Proteomes" id="UP001528912"/>
    </source>
</evidence>
<dbReference type="PANTHER" id="PTHR11707">
    <property type="entry name" value="L-ASPARAGINASE"/>
    <property type="match status" value="1"/>
</dbReference>
<keyword evidence="2" id="KW-0378">Hydrolase</keyword>
<feature type="domain" description="Asparaginase/glutaminase C-terminal" evidence="4">
    <location>
        <begin position="230"/>
        <end position="335"/>
    </location>
</feature>
<dbReference type="InterPro" id="IPR027474">
    <property type="entry name" value="L-asparaginase_N"/>
</dbReference>
<evidence type="ECO:0000313" key="5">
    <source>
        <dbReference type="EMBL" id="MDF8265524.1"/>
    </source>
</evidence>
<dbReference type="PROSITE" id="PS51732">
    <property type="entry name" value="ASN_GLN_ASE_3"/>
    <property type="match status" value="1"/>
</dbReference>
<dbReference type="InterPro" id="IPR036152">
    <property type="entry name" value="Asp/glu_Ase-like_sf"/>
</dbReference>
<dbReference type="Pfam" id="PF00710">
    <property type="entry name" value="Asparaginase"/>
    <property type="match status" value="1"/>
</dbReference>
<evidence type="ECO:0000256" key="1">
    <source>
        <dbReference type="ARBA" id="ARBA00010518"/>
    </source>
</evidence>
<comment type="caution">
    <text evidence="5">The sequence shown here is derived from an EMBL/GenBank/DDBJ whole genome shotgun (WGS) entry which is preliminary data.</text>
</comment>
<dbReference type="InterPro" id="IPR027473">
    <property type="entry name" value="L-asparaginase_C"/>
</dbReference>
<dbReference type="SUPFAM" id="SSF53774">
    <property type="entry name" value="Glutaminase/Asparaginase"/>
    <property type="match status" value="1"/>
</dbReference>
<dbReference type="InterPro" id="IPR006034">
    <property type="entry name" value="Asparaginase/glutaminase-like"/>
</dbReference>
<dbReference type="Pfam" id="PF17763">
    <property type="entry name" value="Asparaginase_C"/>
    <property type="match status" value="1"/>
</dbReference>
<sequence length="356" mass="36298">MTVHTAGVVTPTDLGAYAIDGLPQVAYFALGGTIASVPPAPGEPAQPGLSAAQIAGSIDGLDQVAQIDGVDLMKVSSARLTLEHVLQLRDAAAAAVDDGATGVVVSQGTDSLEETAYALDVVWDRAEPVVLTGAMRNPSLLSPDGAANLMAAVRTAASPQARDQGALVVLNDEVHAARYVRKTHTSSVATFQSPAVGRLGWVVEDRVEVALRVPRTPPLTVPADVTIPPVALVTMALGDDGRLLSGLPDLGYEGVVLAAMGGGHVAVEWVEPLRALAARMPVVLASRSGAGEVLSATYGYPGSEVALLRAGLLRAGGLDPLKARIRLQLALAAGVPVTEAFATTGTSSGPVTTPTR</sequence>
<evidence type="ECO:0000259" key="4">
    <source>
        <dbReference type="Pfam" id="PF17763"/>
    </source>
</evidence>
<gene>
    <name evidence="5" type="ORF">P4R38_14840</name>
</gene>
<dbReference type="InterPro" id="IPR037152">
    <property type="entry name" value="L-asparaginase_N_sf"/>
</dbReference>
<dbReference type="EMBL" id="JAROAV010000036">
    <property type="protein sequence ID" value="MDF8265524.1"/>
    <property type="molecule type" value="Genomic_DNA"/>
</dbReference>
<keyword evidence="6" id="KW-1185">Reference proteome</keyword>
<organism evidence="5 6">
    <name type="scientific">Luteipulveratus flavus</name>
    <dbReference type="NCBI Taxonomy" id="3031728"/>
    <lineage>
        <taxon>Bacteria</taxon>
        <taxon>Bacillati</taxon>
        <taxon>Actinomycetota</taxon>
        <taxon>Actinomycetes</taxon>
        <taxon>Micrococcales</taxon>
        <taxon>Dermacoccaceae</taxon>
        <taxon>Luteipulveratus</taxon>
    </lineage>
</organism>
<evidence type="ECO:0000256" key="2">
    <source>
        <dbReference type="ARBA" id="ARBA00022801"/>
    </source>
</evidence>
<dbReference type="Gene3D" id="3.40.50.40">
    <property type="match status" value="1"/>
</dbReference>
<name>A0ABT6CBU1_9MICO</name>
<dbReference type="InterPro" id="IPR004550">
    <property type="entry name" value="AsnASE_II"/>
</dbReference>
<proteinExistence type="inferred from homology"/>
<dbReference type="PANTHER" id="PTHR11707:SF28">
    <property type="entry name" value="60 KDA LYSOPHOSPHOLIPASE"/>
    <property type="match status" value="1"/>
</dbReference>
<dbReference type="SFLD" id="SFLDS00057">
    <property type="entry name" value="Glutaminase/Asparaginase"/>
    <property type="match status" value="1"/>
</dbReference>
<evidence type="ECO:0000259" key="3">
    <source>
        <dbReference type="Pfam" id="PF00710"/>
    </source>
</evidence>
<dbReference type="PIRSF" id="PIRSF001220">
    <property type="entry name" value="L-ASNase_gatD"/>
    <property type="match status" value="1"/>
</dbReference>
<dbReference type="RefSeq" id="WP_277192847.1">
    <property type="nucleotide sequence ID" value="NZ_JAROAV010000036.1"/>
</dbReference>
<accession>A0ABT6CBU1</accession>
<comment type="similarity">
    <text evidence="1">Belongs to the asparaginase 1 family.</text>
</comment>
<dbReference type="CDD" id="cd08964">
    <property type="entry name" value="L-asparaginase_II"/>
    <property type="match status" value="1"/>
</dbReference>
<dbReference type="Gene3D" id="3.40.50.1170">
    <property type="entry name" value="L-asparaginase, N-terminal domain"/>
    <property type="match status" value="1"/>
</dbReference>
<protein>
    <submittedName>
        <fullName evidence="5">Asparaginase</fullName>
    </submittedName>
</protein>
<dbReference type="SMART" id="SM00870">
    <property type="entry name" value="Asparaginase"/>
    <property type="match status" value="1"/>
</dbReference>
<dbReference type="Proteomes" id="UP001528912">
    <property type="component" value="Unassembled WGS sequence"/>
</dbReference>